<protein>
    <recommendedName>
        <fullName evidence="1">Outer membrane protein beta-barrel domain-containing protein</fullName>
    </recommendedName>
</protein>
<dbReference type="AlphaFoldDB" id="A0A4R0NHP4"/>
<evidence type="ECO:0000313" key="3">
    <source>
        <dbReference type="Proteomes" id="UP000293347"/>
    </source>
</evidence>
<feature type="non-terminal residue" evidence="2">
    <location>
        <position position="1"/>
    </location>
</feature>
<dbReference type="EMBL" id="SJSL01000005">
    <property type="protein sequence ID" value="TCC99995.1"/>
    <property type="molecule type" value="Genomic_DNA"/>
</dbReference>
<dbReference type="Pfam" id="PF13568">
    <property type="entry name" value="OMP_b-brl_2"/>
    <property type="match status" value="1"/>
</dbReference>
<keyword evidence="3" id="KW-1185">Reference proteome</keyword>
<evidence type="ECO:0000259" key="1">
    <source>
        <dbReference type="Pfam" id="PF13568"/>
    </source>
</evidence>
<proteinExistence type="predicted"/>
<comment type="caution">
    <text evidence="2">The sequence shown here is derived from an EMBL/GenBank/DDBJ whole genome shotgun (WGS) entry which is preliminary data.</text>
</comment>
<name>A0A4R0NHP4_9SPHI</name>
<gene>
    <name evidence="2" type="ORF">EZ437_17300</name>
</gene>
<evidence type="ECO:0000313" key="2">
    <source>
        <dbReference type="EMBL" id="TCC99995.1"/>
    </source>
</evidence>
<dbReference type="RefSeq" id="WP_165500460.1">
    <property type="nucleotide sequence ID" value="NZ_SJSL01000005.1"/>
</dbReference>
<dbReference type="InterPro" id="IPR025665">
    <property type="entry name" value="Beta-barrel_OMP_2"/>
</dbReference>
<reference evidence="2 3" key="1">
    <citation type="submission" date="2019-02" db="EMBL/GenBank/DDBJ databases">
        <title>Pedobacter sp. RP-1-14 sp. nov., isolated from Arctic soil.</title>
        <authorList>
            <person name="Dahal R.H."/>
        </authorList>
    </citation>
    <scope>NUCLEOTIDE SEQUENCE [LARGE SCALE GENOMIC DNA]</scope>
    <source>
        <strain evidence="2 3">RP-1-14</strain>
    </source>
</reference>
<sequence>LTLQTEANYSVKGGRREPYSLNLRYIEIPASVIKNFKIGKSWFSAGVGAYAAALTSFAKKQKYVLDDFTSQTPYELTEDGIFSNSKFKDFDYGTRLNLGYNASRSINFRLGYNYGLTNILKDDGHNYLNNQTITFGLNVKLN</sequence>
<feature type="domain" description="Outer membrane protein beta-barrel" evidence="1">
    <location>
        <begin position="3"/>
        <end position="120"/>
    </location>
</feature>
<organism evidence="2 3">
    <name type="scientific">Pedobacter psychroterrae</name>
    <dbReference type="NCBI Taxonomy" id="2530453"/>
    <lineage>
        <taxon>Bacteria</taxon>
        <taxon>Pseudomonadati</taxon>
        <taxon>Bacteroidota</taxon>
        <taxon>Sphingobacteriia</taxon>
        <taxon>Sphingobacteriales</taxon>
        <taxon>Sphingobacteriaceae</taxon>
        <taxon>Pedobacter</taxon>
    </lineage>
</organism>
<dbReference type="Proteomes" id="UP000293347">
    <property type="component" value="Unassembled WGS sequence"/>
</dbReference>
<accession>A0A4R0NHP4</accession>